<feature type="transmembrane region" description="Helical" evidence="1">
    <location>
        <begin position="108"/>
        <end position="130"/>
    </location>
</feature>
<keyword evidence="1" id="KW-0812">Transmembrane</keyword>
<organism evidence="2 3">
    <name type="scientific">Candidatus Faecivivens stercoripullorum</name>
    <dbReference type="NCBI Taxonomy" id="2840805"/>
    <lineage>
        <taxon>Bacteria</taxon>
        <taxon>Bacillati</taxon>
        <taxon>Bacillota</taxon>
        <taxon>Clostridia</taxon>
        <taxon>Eubacteriales</taxon>
        <taxon>Oscillospiraceae</taxon>
        <taxon>Oscillospiraceae incertae sedis</taxon>
        <taxon>Candidatus Faecivivens</taxon>
    </lineage>
</organism>
<dbReference type="InterPro" id="IPR007563">
    <property type="entry name" value="DUF554"/>
</dbReference>
<dbReference type="AlphaFoldDB" id="A0A9D1KRT5"/>
<dbReference type="Pfam" id="PF04474">
    <property type="entry name" value="DUF554"/>
    <property type="match status" value="1"/>
</dbReference>
<evidence type="ECO:0000313" key="3">
    <source>
        <dbReference type="Proteomes" id="UP000824160"/>
    </source>
</evidence>
<comment type="caution">
    <text evidence="2">The sequence shown here is derived from an EMBL/GenBank/DDBJ whole genome shotgun (WGS) entry which is preliminary data.</text>
</comment>
<feature type="transmembrane region" description="Helical" evidence="1">
    <location>
        <begin position="33"/>
        <end position="51"/>
    </location>
</feature>
<dbReference type="PANTHER" id="PTHR36111">
    <property type="entry name" value="INNER MEMBRANE PROTEIN-RELATED"/>
    <property type="match status" value="1"/>
</dbReference>
<name>A0A9D1KRT5_9FIRM</name>
<reference evidence="2" key="1">
    <citation type="submission" date="2020-10" db="EMBL/GenBank/DDBJ databases">
        <authorList>
            <person name="Gilroy R."/>
        </authorList>
    </citation>
    <scope>NUCLEOTIDE SEQUENCE</scope>
    <source>
        <strain evidence="2">ChiBcec7-5410</strain>
    </source>
</reference>
<dbReference type="Proteomes" id="UP000824160">
    <property type="component" value="Unassembled WGS sequence"/>
</dbReference>
<feature type="transmembrane region" description="Helical" evidence="1">
    <location>
        <begin position="187"/>
        <end position="208"/>
    </location>
</feature>
<evidence type="ECO:0000313" key="2">
    <source>
        <dbReference type="EMBL" id="HIT94450.1"/>
    </source>
</evidence>
<accession>A0A9D1KRT5</accession>
<evidence type="ECO:0000256" key="1">
    <source>
        <dbReference type="SAM" id="Phobius"/>
    </source>
</evidence>
<sequence length="241" mass="25498">MPVGVLLNAAAIFLGGLLGASFGSKIPPHICKVLPAAFGSCSMLMGISNIIKMQTMPAVVLSVIVGTIIGEAMCLETRFRQLGGWMGPKIASLFHAAGDGDEGVLTDFVSALVLFCASGTGIFGALQSGLNGDHTLLITKAILDFFTAVIFAVTVKHLIAFICFPQLLIMLALFFSAKLLMPVISDSMLNDFMACGGILTFVTGFRIVKVREFPIGSMLPAVILVMPVSWVWTSWVAPLLG</sequence>
<gene>
    <name evidence="2" type="ORF">IAC43_04645</name>
</gene>
<keyword evidence="1" id="KW-1133">Transmembrane helix</keyword>
<dbReference type="EMBL" id="DVLW01000122">
    <property type="protein sequence ID" value="HIT94450.1"/>
    <property type="molecule type" value="Genomic_DNA"/>
</dbReference>
<proteinExistence type="predicted"/>
<feature type="transmembrane region" description="Helical" evidence="1">
    <location>
        <begin position="215"/>
        <end position="235"/>
    </location>
</feature>
<dbReference type="PANTHER" id="PTHR36111:SF2">
    <property type="entry name" value="INNER MEMBRANE PROTEIN"/>
    <property type="match status" value="1"/>
</dbReference>
<protein>
    <submittedName>
        <fullName evidence="2">DUF554 domain-containing protein</fullName>
    </submittedName>
</protein>
<reference evidence="2" key="2">
    <citation type="journal article" date="2021" name="PeerJ">
        <title>Extensive microbial diversity within the chicken gut microbiome revealed by metagenomics and culture.</title>
        <authorList>
            <person name="Gilroy R."/>
            <person name="Ravi A."/>
            <person name="Getino M."/>
            <person name="Pursley I."/>
            <person name="Horton D.L."/>
            <person name="Alikhan N.F."/>
            <person name="Baker D."/>
            <person name="Gharbi K."/>
            <person name="Hall N."/>
            <person name="Watson M."/>
            <person name="Adriaenssens E.M."/>
            <person name="Foster-Nyarko E."/>
            <person name="Jarju S."/>
            <person name="Secka A."/>
            <person name="Antonio M."/>
            <person name="Oren A."/>
            <person name="Chaudhuri R.R."/>
            <person name="La Ragione R."/>
            <person name="Hildebrand F."/>
            <person name="Pallen M.J."/>
        </authorList>
    </citation>
    <scope>NUCLEOTIDE SEQUENCE</scope>
    <source>
        <strain evidence="2">ChiBcec7-5410</strain>
    </source>
</reference>
<feature type="transmembrane region" description="Helical" evidence="1">
    <location>
        <begin position="142"/>
        <end position="175"/>
    </location>
</feature>
<keyword evidence="1" id="KW-0472">Membrane</keyword>
<feature type="transmembrane region" description="Helical" evidence="1">
    <location>
        <begin position="58"/>
        <end position="79"/>
    </location>
</feature>